<evidence type="ECO:0000256" key="1">
    <source>
        <dbReference type="ARBA" id="ARBA00022614"/>
    </source>
</evidence>
<dbReference type="InterPro" id="IPR000483">
    <property type="entry name" value="Cys-rich_flank_reg_C"/>
</dbReference>
<evidence type="ECO:0000259" key="6">
    <source>
        <dbReference type="SMART" id="SM00082"/>
    </source>
</evidence>
<dbReference type="SMART" id="SM00364">
    <property type="entry name" value="LRR_BAC"/>
    <property type="match status" value="3"/>
</dbReference>
<dbReference type="SMART" id="SM00082">
    <property type="entry name" value="LRRCT"/>
    <property type="match status" value="1"/>
</dbReference>
<feature type="domain" description="LRRCT" evidence="6">
    <location>
        <begin position="549"/>
        <end position="628"/>
    </location>
</feature>
<evidence type="ECO:0000256" key="2">
    <source>
        <dbReference type="ARBA" id="ARBA00022729"/>
    </source>
</evidence>
<keyword evidence="3" id="KW-0677">Repeat</keyword>
<dbReference type="InterPro" id="IPR032675">
    <property type="entry name" value="LRR_dom_sf"/>
</dbReference>
<evidence type="ECO:0000313" key="7">
    <source>
        <dbReference type="EMBL" id="RZF46116.1"/>
    </source>
</evidence>
<dbReference type="Proteomes" id="UP000291343">
    <property type="component" value="Unassembled WGS sequence"/>
</dbReference>
<reference evidence="7 8" key="1">
    <citation type="journal article" date="2017" name="Gigascience">
        <title>Genome sequence of the small brown planthopper, Laodelphax striatellus.</title>
        <authorList>
            <person name="Zhu J."/>
            <person name="Jiang F."/>
            <person name="Wang X."/>
            <person name="Yang P."/>
            <person name="Bao Y."/>
            <person name="Zhao W."/>
            <person name="Wang W."/>
            <person name="Lu H."/>
            <person name="Wang Q."/>
            <person name="Cui N."/>
            <person name="Li J."/>
            <person name="Chen X."/>
            <person name="Luo L."/>
            <person name="Yu J."/>
            <person name="Kang L."/>
            <person name="Cui F."/>
        </authorList>
    </citation>
    <scope>NUCLEOTIDE SEQUENCE [LARGE SCALE GENOMIC DNA]</scope>
    <source>
        <strain evidence="7">Lst14</strain>
    </source>
</reference>
<evidence type="ECO:0000256" key="3">
    <source>
        <dbReference type="ARBA" id="ARBA00022737"/>
    </source>
</evidence>
<dbReference type="OrthoDB" id="2020019at2759"/>
<keyword evidence="8" id="KW-1185">Reference proteome</keyword>
<sequence>MPLQREVILFALLSQFSIVFGEETFTCPSMCTCHDTFWSELPIFSLKNTPVEVDENLDVKSKPKRFHKNEVLDGTEENSEIIENNPKLFMAVCVLRSHMNIKEAFEQLKSVEVLTILQNPDTENVTFRTEDFSGFERLIALEIHGFNSEKLNFGKNTPRRMRLRHDVLRQLKSLQYINLEYVELLGSPAQGSKILPVSSLKYKYGPNQKYESNDIPVILQPQFEQRVNSREKINKNSLAPHLVFLEPNQTDDFVLPYKIYKEEQEKLGLYSFAELGRLKFLRVFHCNLREIYWDMFEDLQSLETLIIEGNDLLFLPDFAFYGTPNLRYLSLAHNKLLSLQSMSLAGLLQLKHLDVSHNNITHLSELSLPPFPKLYSADFRENPLEIIFPSTFEIMNATQELYLGSKNTIVDIQPNSFFGLKSLTRLLISNINLEILERDYLKGLPKLRELKLEGVIKQLAFDAFLEVPKIEKLILKNCSIEKISMDSFYGLYNLLSLDLSSNKLNLLPPGVFDQLFSLRELILNKNNLTELPIGIFSNIPAKMIRLDGNPWHCTCAMKDWQPGVVNRVKQVKLDSKLCQFRFDKGTTCPLTSTLVYLYDKTVAPRCTTPAKYQNWSVFHLLRKELRCHKNKKTKIDRKAYLEQKLIDYEKMKEKHLIKFPSSVNLNYNNSIDEKKKTFSNQSKSENIESEATKDVMPTSETAINGTKIESSTIIPKESLKQDEPNEISENFGNDPRKKVVIGAENEHVSEKAGVNDLNPISDQTNIKIEKQILNNTSKQGAIYEKLKTPYQKGGDHDDTKVRHLDSVERAQKMLRYKQKMKIHLSEKEIMKPIDNIEIQMNEDDQLKDLKKMFQKDFELKRKEKFKILKKD</sequence>
<dbReference type="PROSITE" id="PS51450">
    <property type="entry name" value="LRR"/>
    <property type="match status" value="2"/>
</dbReference>
<dbReference type="Gene3D" id="3.80.10.10">
    <property type="entry name" value="Ribonuclease Inhibitor"/>
    <property type="match status" value="3"/>
</dbReference>
<dbReference type="SUPFAM" id="SSF52058">
    <property type="entry name" value="L domain-like"/>
    <property type="match status" value="1"/>
</dbReference>
<dbReference type="InterPro" id="IPR003591">
    <property type="entry name" value="Leu-rich_rpt_typical-subtyp"/>
</dbReference>
<keyword evidence="1" id="KW-0433">Leucine-rich repeat</keyword>
<accession>A0A482XJN4</accession>
<dbReference type="InParanoid" id="A0A482XJN4"/>
<gene>
    <name evidence="7" type="ORF">LSTR_LSTR012976</name>
</gene>
<evidence type="ECO:0000313" key="8">
    <source>
        <dbReference type="Proteomes" id="UP000291343"/>
    </source>
</evidence>
<evidence type="ECO:0000256" key="5">
    <source>
        <dbReference type="SAM" id="SignalP"/>
    </source>
</evidence>
<proteinExistence type="predicted"/>
<dbReference type="SMART" id="SM00369">
    <property type="entry name" value="LRR_TYP"/>
    <property type="match status" value="5"/>
</dbReference>
<keyword evidence="2 5" id="KW-0732">Signal</keyword>
<dbReference type="SMR" id="A0A482XJN4"/>
<feature type="chain" id="PRO_5019720735" description="LRRCT domain-containing protein" evidence="5">
    <location>
        <begin position="22"/>
        <end position="871"/>
    </location>
</feature>
<name>A0A482XJN4_LAOST</name>
<dbReference type="EMBL" id="QKKF02007161">
    <property type="protein sequence ID" value="RZF46116.1"/>
    <property type="molecule type" value="Genomic_DNA"/>
</dbReference>
<dbReference type="InterPro" id="IPR001611">
    <property type="entry name" value="Leu-rich_rpt"/>
</dbReference>
<dbReference type="AlphaFoldDB" id="A0A482XJN4"/>
<dbReference type="Pfam" id="PF13855">
    <property type="entry name" value="LRR_8"/>
    <property type="match status" value="3"/>
</dbReference>
<feature type="region of interest" description="Disordered" evidence="4">
    <location>
        <begin position="676"/>
        <end position="695"/>
    </location>
</feature>
<feature type="signal peptide" evidence="5">
    <location>
        <begin position="1"/>
        <end position="21"/>
    </location>
</feature>
<dbReference type="GO" id="GO:0071944">
    <property type="term" value="C:cell periphery"/>
    <property type="evidence" value="ECO:0007669"/>
    <property type="project" value="UniProtKB-ARBA"/>
</dbReference>
<dbReference type="PANTHER" id="PTHR24366">
    <property type="entry name" value="IG(IMMUNOGLOBULIN) AND LRR(LEUCINE RICH REPEAT) DOMAINS"/>
    <property type="match status" value="1"/>
</dbReference>
<organism evidence="7 8">
    <name type="scientific">Laodelphax striatellus</name>
    <name type="common">Small brown planthopper</name>
    <name type="synonym">Delphax striatella</name>
    <dbReference type="NCBI Taxonomy" id="195883"/>
    <lineage>
        <taxon>Eukaryota</taxon>
        <taxon>Metazoa</taxon>
        <taxon>Ecdysozoa</taxon>
        <taxon>Arthropoda</taxon>
        <taxon>Hexapoda</taxon>
        <taxon>Insecta</taxon>
        <taxon>Pterygota</taxon>
        <taxon>Neoptera</taxon>
        <taxon>Paraneoptera</taxon>
        <taxon>Hemiptera</taxon>
        <taxon>Auchenorrhyncha</taxon>
        <taxon>Fulgoroidea</taxon>
        <taxon>Delphacidae</taxon>
        <taxon>Criomorphinae</taxon>
        <taxon>Laodelphax</taxon>
    </lineage>
</organism>
<evidence type="ECO:0000256" key="4">
    <source>
        <dbReference type="SAM" id="MobiDB-lite"/>
    </source>
</evidence>
<comment type="caution">
    <text evidence="7">The sequence shown here is derived from an EMBL/GenBank/DDBJ whole genome shotgun (WGS) entry which is preliminary data.</text>
</comment>
<dbReference type="STRING" id="195883.A0A482XJN4"/>
<protein>
    <recommendedName>
        <fullName evidence="6">LRRCT domain-containing protein</fullName>
    </recommendedName>
</protein>
<dbReference type="PANTHER" id="PTHR24366:SF96">
    <property type="entry name" value="LEUCINE RICH REPEAT CONTAINING 53"/>
    <property type="match status" value="1"/>
</dbReference>